<dbReference type="EMBL" id="CACRXK020000073">
    <property type="protein sequence ID" value="CAB3977831.1"/>
    <property type="molecule type" value="Genomic_DNA"/>
</dbReference>
<dbReference type="PROSITE" id="PS50105">
    <property type="entry name" value="SAM_DOMAIN"/>
    <property type="match status" value="2"/>
</dbReference>
<gene>
    <name evidence="1" type="ORF">PACLA_8A060945</name>
</gene>
<dbReference type="SUPFAM" id="SSF47769">
    <property type="entry name" value="SAM/Pointed domain"/>
    <property type="match status" value="2"/>
</dbReference>
<dbReference type="SMART" id="SM00454">
    <property type="entry name" value="SAM"/>
    <property type="match status" value="2"/>
</dbReference>
<dbReference type="Proteomes" id="UP001152795">
    <property type="component" value="Unassembled WGS sequence"/>
</dbReference>
<dbReference type="AlphaFoldDB" id="A0A6S7FUE7"/>
<evidence type="ECO:0000313" key="1">
    <source>
        <dbReference type="EMBL" id="CAB3977831.1"/>
    </source>
</evidence>
<dbReference type="InterPro" id="IPR013761">
    <property type="entry name" value="SAM/pointed_sf"/>
</dbReference>
<dbReference type="Pfam" id="PF00536">
    <property type="entry name" value="SAM_1"/>
    <property type="match status" value="1"/>
</dbReference>
<reference evidence="1" key="1">
    <citation type="submission" date="2020-04" db="EMBL/GenBank/DDBJ databases">
        <authorList>
            <person name="Alioto T."/>
            <person name="Alioto T."/>
            <person name="Gomez Garrido J."/>
        </authorList>
    </citation>
    <scope>NUCLEOTIDE SEQUENCE</scope>
    <source>
        <strain evidence="1">A484AB</strain>
    </source>
</reference>
<dbReference type="Gene3D" id="1.10.150.50">
    <property type="entry name" value="Transcription Factor, Ets-1"/>
    <property type="match status" value="2"/>
</dbReference>
<name>A0A6S7FUE7_PARCT</name>
<evidence type="ECO:0000313" key="2">
    <source>
        <dbReference type="Proteomes" id="UP001152795"/>
    </source>
</evidence>
<protein>
    <submittedName>
        <fullName evidence="1">Ankyrin repeat and SAM domain-containing 1A</fullName>
    </submittedName>
</protein>
<dbReference type="OrthoDB" id="1919336at2759"/>
<comment type="caution">
    <text evidence="1">The sequence shown here is derived from an EMBL/GenBank/DDBJ whole genome shotgun (WGS) entry which is preliminary data.</text>
</comment>
<sequence>MASESPMKIWLIKIGLMKYSALLSGQGYTDEMDIFMLNERDLNSVHIMDTRDRDTILNAVSQIGISSWLKYYKLQEYEQHFKRLGINTLAELKKRAMCDDMMDELEVMVPGHRKRLVVAASHICQPVPQEVVQPGPHEVVQPVPQEIDQPASTSQARQPLAYGYWAKSNEMQTFETDFLWVDECKIKSNICGHDPIELLNCMVDTGSEVVTIKKDILPELNLQFLQNINSKGIHKVEEKPLYRGVLVLGSKEIEVDVMPDSYNSVGCNVFQKFSHVIDGRGHIWLDSGS</sequence>
<dbReference type="InterPro" id="IPR001660">
    <property type="entry name" value="SAM"/>
</dbReference>
<accession>A0A6S7FUE7</accession>
<proteinExistence type="predicted"/>
<organism evidence="1 2">
    <name type="scientific">Paramuricea clavata</name>
    <name type="common">Red gorgonian</name>
    <name type="synonym">Violescent sea-whip</name>
    <dbReference type="NCBI Taxonomy" id="317549"/>
    <lineage>
        <taxon>Eukaryota</taxon>
        <taxon>Metazoa</taxon>
        <taxon>Cnidaria</taxon>
        <taxon>Anthozoa</taxon>
        <taxon>Octocorallia</taxon>
        <taxon>Malacalcyonacea</taxon>
        <taxon>Plexauridae</taxon>
        <taxon>Paramuricea</taxon>
    </lineage>
</organism>
<dbReference type="CDD" id="cd09487">
    <property type="entry name" value="SAM_superfamily"/>
    <property type="match status" value="1"/>
</dbReference>
<keyword evidence="2" id="KW-1185">Reference proteome</keyword>